<dbReference type="SUPFAM" id="SSF46785">
    <property type="entry name" value="Winged helix' DNA-binding domain"/>
    <property type="match status" value="1"/>
</dbReference>
<dbReference type="InterPro" id="IPR036388">
    <property type="entry name" value="WH-like_DNA-bd_sf"/>
</dbReference>
<dbReference type="Proteomes" id="UP000326505">
    <property type="component" value="Chromosome"/>
</dbReference>
<proteinExistence type="predicted"/>
<dbReference type="OrthoDB" id="9806976at2"/>
<name>A0A5P2X481_STRST</name>
<keyword evidence="1" id="KW-0805">Transcription regulation</keyword>
<evidence type="ECO:0000259" key="5">
    <source>
        <dbReference type="PROSITE" id="PS50987"/>
    </source>
</evidence>
<dbReference type="PROSITE" id="PS50987">
    <property type="entry name" value="HTH_ARSR_2"/>
    <property type="match status" value="1"/>
</dbReference>
<dbReference type="KEGG" id="sspb:CP982_03175"/>
<reference evidence="7 8" key="1">
    <citation type="submission" date="2017-09" db="EMBL/GenBank/DDBJ databases">
        <authorList>
            <person name="Lee N."/>
            <person name="Cho B.-K."/>
        </authorList>
    </citation>
    <scope>NUCLEOTIDE SEQUENCE [LARGE SCALE GENOMIC DNA]</scope>
    <source>
        <strain evidence="7 8">ATCC 27465</strain>
    </source>
</reference>
<evidence type="ECO:0000256" key="1">
    <source>
        <dbReference type="ARBA" id="ARBA00023015"/>
    </source>
</evidence>
<dbReference type="EMBL" id="JACHJD010000001">
    <property type="protein sequence ID" value="MBB5101021.1"/>
    <property type="molecule type" value="Genomic_DNA"/>
</dbReference>
<evidence type="ECO:0000313" key="7">
    <source>
        <dbReference type="EMBL" id="QEV57840.1"/>
    </source>
</evidence>
<dbReference type="InterPro" id="IPR051081">
    <property type="entry name" value="HTH_MetalResp_TranReg"/>
</dbReference>
<dbReference type="NCBIfam" id="NF033788">
    <property type="entry name" value="HTH_metalloreg"/>
    <property type="match status" value="1"/>
</dbReference>
<dbReference type="RefSeq" id="WP_150509045.1">
    <property type="nucleotide sequence ID" value="NZ_BMSQ01000003.1"/>
</dbReference>
<keyword evidence="3" id="KW-0804">Transcription</keyword>
<dbReference type="PRINTS" id="PR00778">
    <property type="entry name" value="HTHARSR"/>
</dbReference>
<dbReference type="Pfam" id="PF01022">
    <property type="entry name" value="HTH_5"/>
    <property type="match status" value="1"/>
</dbReference>
<organism evidence="7 8">
    <name type="scientific">Streptomyces spectabilis</name>
    <dbReference type="NCBI Taxonomy" id="68270"/>
    <lineage>
        <taxon>Bacteria</taxon>
        <taxon>Bacillati</taxon>
        <taxon>Actinomycetota</taxon>
        <taxon>Actinomycetes</taxon>
        <taxon>Kitasatosporales</taxon>
        <taxon>Streptomycetaceae</taxon>
        <taxon>Streptomyces</taxon>
    </lineage>
</organism>
<keyword evidence="2 6" id="KW-0238">DNA-binding</keyword>
<evidence type="ECO:0000256" key="4">
    <source>
        <dbReference type="SAM" id="MobiDB-lite"/>
    </source>
</evidence>
<keyword evidence="9" id="KW-1185">Reference proteome</keyword>
<dbReference type="Proteomes" id="UP000549009">
    <property type="component" value="Unassembled WGS sequence"/>
</dbReference>
<dbReference type="PANTHER" id="PTHR33154:SF33">
    <property type="entry name" value="TRANSCRIPTIONAL REPRESSOR SDPR"/>
    <property type="match status" value="1"/>
</dbReference>
<evidence type="ECO:0000256" key="2">
    <source>
        <dbReference type="ARBA" id="ARBA00023125"/>
    </source>
</evidence>
<gene>
    <name evidence="7" type="ORF">CP982_03175</name>
    <name evidence="6" type="ORF">FHS40_000074</name>
</gene>
<dbReference type="CDD" id="cd00090">
    <property type="entry name" value="HTH_ARSR"/>
    <property type="match status" value="1"/>
</dbReference>
<evidence type="ECO:0000313" key="6">
    <source>
        <dbReference type="EMBL" id="MBB5101021.1"/>
    </source>
</evidence>
<dbReference type="SMART" id="SM00418">
    <property type="entry name" value="HTH_ARSR"/>
    <property type="match status" value="1"/>
</dbReference>
<dbReference type="GO" id="GO:0003677">
    <property type="term" value="F:DNA binding"/>
    <property type="evidence" value="ECO:0007669"/>
    <property type="project" value="UniProtKB-KW"/>
</dbReference>
<protein>
    <submittedName>
        <fullName evidence="7">ArsR family transcriptional regulator</fullName>
    </submittedName>
    <submittedName>
        <fullName evidence="6">DNA-binding transcriptional ArsR family regulator</fullName>
    </submittedName>
</protein>
<evidence type="ECO:0000313" key="8">
    <source>
        <dbReference type="Proteomes" id="UP000326505"/>
    </source>
</evidence>
<reference evidence="6 9" key="2">
    <citation type="submission" date="2020-08" db="EMBL/GenBank/DDBJ databases">
        <title>Genomic Encyclopedia of Type Strains, Phase III (KMG-III): the genomes of soil and plant-associated and newly described type strains.</title>
        <authorList>
            <person name="Whitman W."/>
        </authorList>
    </citation>
    <scope>NUCLEOTIDE SEQUENCE [LARGE SCALE GENOMIC DNA]</scope>
    <source>
        <strain evidence="6 9">CECT 3146</strain>
    </source>
</reference>
<dbReference type="InterPro" id="IPR001845">
    <property type="entry name" value="HTH_ArsR_DNA-bd_dom"/>
</dbReference>
<evidence type="ECO:0000313" key="9">
    <source>
        <dbReference type="Proteomes" id="UP000549009"/>
    </source>
</evidence>
<feature type="region of interest" description="Disordered" evidence="4">
    <location>
        <begin position="113"/>
        <end position="133"/>
    </location>
</feature>
<feature type="domain" description="HTH arsR-type" evidence="5">
    <location>
        <begin position="4"/>
        <end position="105"/>
    </location>
</feature>
<dbReference type="EMBL" id="CP023690">
    <property type="protein sequence ID" value="QEV57840.1"/>
    <property type="molecule type" value="Genomic_DNA"/>
</dbReference>
<dbReference type="AlphaFoldDB" id="A0A5P2X481"/>
<accession>A0A5P2X481</accession>
<dbReference type="InterPro" id="IPR036390">
    <property type="entry name" value="WH_DNA-bd_sf"/>
</dbReference>
<dbReference type="Gene3D" id="1.10.10.10">
    <property type="entry name" value="Winged helix-like DNA-binding domain superfamily/Winged helix DNA-binding domain"/>
    <property type="match status" value="1"/>
</dbReference>
<evidence type="ECO:0000256" key="3">
    <source>
        <dbReference type="ARBA" id="ARBA00023163"/>
    </source>
</evidence>
<dbReference type="InterPro" id="IPR011991">
    <property type="entry name" value="ArsR-like_HTH"/>
</dbReference>
<sequence>MRLSKQPDEVSAAAILRAFSDENRRTMLELVATKEMSAGEIAGHFTVTRQAVSQHLRVLKEAGLVEERRDGRSRLYRTRADGIAILHQYFNNLWSNSLALAKEIAEAAEVNTHGDNDQGAEGESANHEQGMPG</sequence>
<dbReference type="GO" id="GO:0003700">
    <property type="term" value="F:DNA-binding transcription factor activity"/>
    <property type="evidence" value="ECO:0007669"/>
    <property type="project" value="InterPro"/>
</dbReference>
<dbReference type="PANTHER" id="PTHR33154">
    <property type="entry name" value="TRANSCRIPTIONAL REGULATOR, ARSR FAMILY"/>
    <property type="match status" value="1"/>
</dbReference>